<dbReference type="STRING" id="218495.SUB0209"/>
<organism evidence="1 2">
    <name type="scientific">Streptococcus uberis (strain ATCC BAA-854 / 0140J)</name>
    <dbReference type="NCBI Taxonomy" id="218495"/>
    <lineage>
        <taxon>Bacteria</taxon>
        <taxon>Bacillati</taxon>
        <taxon>Bacillota</taxon>
        <taxon>Bacilli</taxon>
        <taxon>Lactobacillales</taxon>
        <taxon>Streptococcaceae</taxon>
        <taxon>Streptococcus</taxon>
    </lineage>
</organism>
<gene>
    <name evidence="1" type="ordered locus">SUB0209</name>
</gene>
<proteinExistence type="predicted"/>
<dbReference type="EMBL" id="AM946015">
    <property type="protein sequence ID" value="CAR40686.1"/>
    <property type="molecule type" value="Genomic_DNA"/>
</dbReference>
<evidence type="ECO:0000313" key="2">
    <source>
        <dbReference type="Proteomes" id="UP000000449"/>
    </source>
</evidence>
<dbReference type="HOGENOM" id="CLU_1874284_0_0_9"/>
<dbReference type="AlphaFoldDB" id="B9DT86"/>
<reference evidence="2" key="1">
    <citation type="journal article" date="2009" name="BMC Genomics">
        <title>Evidence for niche adaptation in the genome of the bovine pathogen Streptococcus uberis.</title>
        <authorList>
            <person name="Ward P.N."/>
            <person name="Holden M.T.G."/>
            <person name="Leigh J.A."/>
            <person name="Lennard N."/>
            <person name="Bignell A."/>
            <person name="Barron A."/>
            <person name="Clark L."/>
            <person name="Quail M.A."/>
            <person name="Woodward J."/>
            <person name="Barrell B.G."/>
            <person name="Egan S.A."/>
            <person name="Field T.R."/>
            <person name="Maskell D."/>
            <person name="Kehoe M."/>
            <person name="Dowson C.G."/>
            <person name="Chanter N."/>
            <person name="Whatmore A.M."/>
            <person name="Bentley S.D."/>
            <person name="Parkhill J."/>
        </authorList>
    </citation>
    <scope>NUCLEOTIDE SEQUENCE [LARGE SCALE GENOMIC DNA]</scope>
    <source>
        <strain evidence="2">ATCC BAA-854 / 0140J</strain>
    </source>
</reference>
<keyword evidence="2" id="KW-1185">Reference proteome</keyword>
<evidence type="ECO:0008006" key="3">
    <source>
        <dbReference type="Google" id="ProtNLM"/>
    </source>
</evidence>
<dbReference type="OrthoDB" id="2156361at2"/>
<dbReference type="KEGG" id="sub:SUB0209"/>
<evidence type="ECO:0000313" key="1">
    <source>
        <dbReference type="EMBL" id="CAR40686.1"/>
    </source>
</evidence>
<name>B9DT86_STRU0</name>
<protein>
    <recommendedName>
        <fullName evidence="3">YokE-like PH domain-containing protein</fullName>
    </recommendedName>
</protein>
<dbReference type="Proteomes" id="UP000000449">
    <property type="component" value="Chromosome"/>
</dbReference>
<dbReference type="RefSeq" id="WP_012657760.1">
    <property type="nucleotide sequence ID" value="NC_012004.1"/>
</dbReference>
<accession>B9DT86</accession>
<sequence length="136" mass="15664">MFKYYQPDYINRVKAELGYDSDSLNINVRNNAASFGRIMLLGHLAALTSKFYHLFLEKDGLLFIQRGTYSNKLLKDKSFFISHDAIQEVVLKKGPISYKMTIVDTENKKTHFLINKVLLGAPWQKESLAKLIEIYG</sequence>